<proteinExistence type="predicted"/>
<dbReference type="Proteomes" id="UP000002051">
    <property type="component" value="Unassembled WGS sequence"/>
</dbReference>
<reference evidence="1 3" key="1">
    <citation type="journal article" date="2011" name="Nature">
        <title>The Medicago genome provides insight into the evolution of rhizobial symbioses.</title>
        <authorList>
            <person name="Young N.D."/>
            <person name="Debelle F."/>
            <person name="Oldroyd G.E."/>
            <person name="Geurts R."/>
            <person name="Cannon S.B."/>
            <person name="Udvardi M.K."/>
            <person name="Benedito V.A."/>
            <person name="Mayer K.F."/>
            <person name="Gouzy J."/>
            <person name="Schoof H."/>
            <person name="Van de Peer Y."/>
            <person name="Proost S."/>
            <person name="Cook D.R."/>
            <person name="Meyers B.C."/>
            <person name="Spannagl M."/>
            <person name="Cheung F."/>
            <person name="De Mita S."/>
            <person name="Krishnakumar V."/>
            <person name="Gundlach H."/>
            <person name="Zhou S."/>
            <person name="Mudge J."/>
            <person name="Bharti A.K."/>
            <person name="Murray J.D."/>
            <person name="Naoumkina M.A."/>
            <person name="Rosen B."/>
            <person name="Silverstein K.A."/>
            <person name="Tang H."/>
            <person name="Rombauts S."/>
            <person name="Zhao P.X."/>
            <person name="Zhou P."/>
            <person name="Barbe V."/>
            <person name="Bardou P."/>
            <person name="Bechner M."/>
            <person name="Bellec A."/>
            <person name="Berger A."/>
            <person name="Berges H."/>
            <person name="Bidwell S."/>
            <person name="Bisseling T."/>
            <person name="Choisne N."/>
            <person name="Couloux A."/>
            <person name="Denny R."/>
            <person name="Deshpande S."/>
            <person name="Dai X."/>
            <person name="Doyle J.J."/>
            <person name="Dudez A.M."/>
            <person name="Farmer A.D."/>
            <person name="Fouteau S."/>
            <person name="Franken C."/>
            <person name="Gibelin C."/>
            <person name="Gish J."/>
            <person name="Goldstein S."/>
            <person name="Gonzalez A.J."/>
            <person name="Green P.J."/>
            <person name="Hallab A."/>
            <person name="Hartog M."/>
            <person name="Hua A."/>
            <person name="Humphray S.J."/>
            <person name="Jeong D.H."/>
            <person name="Jing Y."/>
            <person name="Jocker A."/>
            <person name="Kenton S.M."/>
            <person name="Kim D.J."/>
            <person name="Klee K."/>
            <person name="Lai H."/>
            <person name="Lang C."/>
            <person name="Lin S."/>
            <person name="Macmil S.L."/>
            <person name="Magdelenat G."/>
            <person name="Matthews L."/>
            <person name="McCorrison J."/>
            <person name="Monaghan E.L."/>
            <person name="Mun J.H."/>
            <person name="Najar F.Z."/>
            <person name="Nicholson C."/>
            <person name="Noirot C."/>
            <person name="O'Bleness M."/>
            <person name="Paule C.R."/>
            <person name="Poulain J."/>
            <person name="Prion F."/>
            <person name="Qin B."/>
            <person name="Qu C."/>
            <person name="Retzel E.F."/>
            <person name="Riddle C."/>
            <person name="Sallet E."/>
            <person name="Samain S."/>
            <person name="Samson N."/>
            <person name="Sanders I."/>
            <person name="Saurat O."/>
            <person name="Scarpelli C."/>
            <person name="Schiex T."/>
            <person name="Segurens B."/>
            <person name="Severin A.J."/>
            <person name="Sherrier D.J."/>
            <person name="Shi R."/>
            <person name="Sims S."/>
            <person name="Singer S.R."/>
            <person name="Sinharoy S."/>
            <person name="Sterck L."/>
            <person name="Viollet A."/>
            <person name="Wang B.B."/>
            <person name="Wang K."/>
            <person name="Wang M."/>
            <person name="Wang X."/>
            <person name="Warfsmann J."/>
            <person name="Weissenbach J."/>
            <person name="White D.D."/>
            <person name="White J.D."/>
            <person name="Wiley G.B."/>
            <person name="Wincker P."/>
            <person name="Xing Y."/>
            <person name="Yang L."/>
            <person name="Yao Z."/>
            <person name="Ying F."/>
            <person name="Zhai J."/>
            <person name="Zhou L."/>
            <person name="Zuber A."/>
            <person name="Denarie J."/>
            <person name="Dixon R.A."/>
            <person name="May G.D."/>
            <person name="Schwartz D.C."/>
            <person name="Rogers J."/>
            <person name="Quetier F."/>
            <person name="Town C.D."/>
            <person name="Roe B.A."/>
        </authorList>
    </citation>
    <scope>NUCLEOTIDE SEQUENCE [LARGE SCALE GENOMIC DNA]</scope>
    <source>
        <strain evidence="1">A17</strain>
        <strain evidence="2 3">cv. Jemalong A17</strain>
    </source>
</reference>
<evidence type="ECO:0000313" key="3">
    <source>
        <dbReference type="Proteomes" id="UP000002051"/>
    </source>
</evidence>
<keyword evidence="3" id="KW-1185">Reference proteome</keyword>
<evidence type="ECO:0000313" key="2">
    <source>
        <dbReference type="EnsemblPlants" id="KEH41566"/>
    </source>
</evidence>
<dbReference type="EMBL" id="CM001217">
    <property type="protein sequence ID" value="KEH41566.1"/>
    <property type="molecule type" value="Genomic_DNA"/>
</dbReference>
<gene>
    <name evidence="1" type="ordered locus">MTR_1g052390</name>
</gene>
<protein>
    <submittedName>
        <fullName evidence="1 2">Uncharacterized protein</fullName>
    </submittedName>
</protein>
<evidence type="ECO:0000313" key="1">
    <source>
        <dbReference type="EMBL" id="KEH41566.1"/>
    </source>
</evidence>
<accession>A0A072VIX5</accession>
<reference evidence="2" key="3">
    <citation type="submission" date="2015-04" db="UniProtKB">
        <authorList>
            <consortium name="EnsemblPlants"/>
        </authorList>
    </citation>
    <scope>IDENTIFICATION</scope>
    <source>
        <strain evidence="2">cv. Jemalong A17</strain>
    </source>
</reference>
<reference evidence="1 3" key="2">
    <citation type="journal article" date="2014" name="BMC Genomics">
        <title>An improved genome release (version Mt4.0) for the model legume Medicago truncatula.</title>
        <authorList>
            <person name="Tang H."/>
            <person name="Krishnakumar V."/>
            <person name="Bidwell S."/>
            <person name="Rosen B."/>
            <person name="Chan A."/>
            <person name="Zhou S."/>
            <person name="Gentzbittel L."/>
            <person name="Childs K.L."/>
            <person name="Yandell M."/>
            <person name="Gundlach H."/>
            <person name="Mayer K.F."/>
            <person name="Schwartz D.C."/>
            <person name="Town C.D."/>
        </authorList>
    </citation>
    <scope>GENOME REANNOTATION</scope>
    <source>
        <strain evidence="1">A17</strain>
        <strain evidence="2 3">cv. Jemalong A17</strain>
    </source>
</reference>
<organism evidence="1 3">
    <name type="scientific">Medicago truncatula</name>
    <name type="common">Barrel medic</name>
    <name type="synonym">Medicago tribuloides</name>
    <dbReference type="NCBI Taxonomy" id="3880"/>
    <lineage>
        <taxon>Eukaryota</taxon>
        <taxon>Viridiplantae</taxon>
        <taxon>Streptophyta</taxon>
        <taxon>Embryophyta</taxon>
        <taxon>Tracheophyta</taxon>
        <taxon>Spermatophyta</taxon>
        <taxon>Magnoliopsida</taxon>
        <taxon>eudicotyledons</taxon>
        <taxon>Gunneridae</taxon>
        <taxon>Pentapetalae</taxon>
        <taxon>rosids</taxon>
        <taxon>fabids</taxon>
        <taxon>Fabales</taxon>
        <taxon>Fabaceae</taxon>
        <taxon>Papilionoideae</taxon>
        <taxon>50 kb inversion clade</taxon>
        <taxon>NPAAA clade</taxon>
        <taxon>Hologalegina</taxon>
        <taxon>IRL clade</taxon>
        <taxon>Trifolieae</taxon>
        <taxon>Medicago</taxon>
    </lineage>
</organism>
<dbReference type="EnsemblPlants" id="KEH41566">
    <property type="protein sequence ID" value="KEH41566"/>
    <property type="gene ID" value="MTR_1g052390"/>
</dbReference>
<name>A0A072VIX5_MEDTR</name>
<sequence>MATYHDLLQKLQVTEPTSFAEQQETNGRAYSSAGSGLALELHLLSKGKTNQCILDCKRSDI</sequence>
<dbReference type="HOGENOM" id="CLU_2926025_0_0_1"/>
<dbReference type="AlphaFoldDB" id="A0A072VIX5"/>